<reference evidence="2" key="1">
    <citation type="submission" date="2021-03" db="EMBL/GenBank/DDBJ databases">
        <title>Revisited historic fungal species revealed as producer of novel bioactive compounds through whole genome sequencing and comparative genomics.</title>
        <authorList>
            <person name="Vignolle G.A."/>
            <person name="Hochenegger N."/>
            <person name="Mach R.L."/>
            <person name="Mach-Aigner A.R."/>
            <person name="Javad Rahimi M."/>
            <person name="Salim K.A."/>
            <person name="Chan C.M."/>
            <person name="Lim L.B.L."/>
            <person name="Cai F."/>
            <person name="Druzhinina I.S."/>
            <person name="U'Ren J.M."/>
            <person name="Derntl C."/>
        </authorList>
    </citation>
    <scope>NUCLEOTIDE SEQUENCE</scope>
    <source>
        <strain evidence="2">TUCIM 5799</strain>
    </source>
</reference>
<evidence type="ECO:0000313" key="2">
    <source>
        <dbReference type="EMBL" id="KAI1865178.1"/>
    </source>
</evidence>
<dbReference type="Proteomes" id="UP000829685">
    <property type="component" value="Unassembled WGS sequence"/>
</dbReference>
<evidence type="ECO:0000256" key="1">
    <source>
        <dbReference type="SAM" id="MobiDB-lite"/>
    </source>
</evidence>
<gene>
    <name evidence="2" type="ORF">JX265_008225</name>
</gene>
<evidence type="ECO:0000313" key="3">
    <source>
        <dbReference type="Proteomes" id="UP000829685"/>
    </source>
</evidence>
<feature type="region of interest" description="Disordered" evidence="1">
    <location>
        <begin position="1"/>
        <end position="137"/>
    </location>
</feature>
<dbReference type="EMBL" id="JAFIMR010000022">
    <property type="protein sequence ID" value="KAI1865178.1"/>
    <property type="molecule type" value="Genomic_DNA"/>
</dbReference>
<sequence length="535" mass="58920">MPQPPGSRVRKPRANRQDIEIKVVEPTPETQDSYNRIREDEARRLQRLSPHQDTTQQELGTRPCSSYRSPNSQDLLRPPEVGTQSLVRRRSKSESCARSISSPSSTTDQPAEQNDTHDPDAASISGRRLRGRRGGPLKPEIRLMTAIKRKLGLVCERCKSKKVTCIHYDLSKLELGYRATRRTSHAHADDIDLPTSNPQASDNSLSAVSTDLFVGINGNNNGFPSPVPVDEDDFGDFAGQTQNPSARQDVRNLVDSFDVTSVTLGLGTMPIPFGRSYNPGLGSSGPLQTPSEPFPIGSEVPSDRSQWRCEYTAPRQPGSDFPPSRCAWTGPLHDLQVHFTAQHHGFQDEMYWCECMPCSTLTAGWEPPPQCIQENCFGGQWRRWFYGENIAESTIVSTPALTQSGESESGYSYDARGSGDQLPFAGNNSMGFWGSYPGGGGSSSGFHSQQFKRGGTSDGTDGVDESQLYNERAPTILSRSLLDKARCLGLSFAVVIGRGVWVSSYSAVEIPSILRRSRPSPWEKARLSAQNHPRE</sequence>
<protein>
    <submittedName>
        <fullName evidence="2">Uncharacterized protein</fullName>
    </submittedName>
</protein>
<accession>A0A9P9WIF3</accession>
<keyword evidence="3" id="KW-1185">Reference proteome</keyword>
<feature type="compositionally biased region" description="Polar residues" evidence="1">
    <location>
        <begin position="49"/>
        <end position="74"/>
    </location>
</feature>
<dbReference type="AlphaFoldDB" id="A0A9P9WIF3"/>
<feature type="region of interest" description="Disordered" evidence="1">
    <location>
        <begin position="280"/>
        <end position="301"/>
    </location>
</feature>
<name>A0A9P9WIF3_9PEZI</name>
<proteinExistence type="predicted"/>
<organism evidence="2 3">
    <name type="scientific">Neoarthrinium moseri</name>
    <dbReference type="NCBI Taxonomy" id="1658444"/>
    <lineage>
        <taxon>Eukaryota</taxon>
        <taxon>Fungi</taxon>
        <taxon>Dikarya</taxon>
        <taxon>Ascomycota</taxon>
        <taxon>Pezizomycotina</taxon>
        <taxon>Sordariomycetes</taxon>
        <taxon>Xylariomycetidae</taxon>
        <taxon>Amphisphaeriales</taxon>
        <taxon>Apiosporaceae</taxon>
        <taxon>Neoarthrinium</taxon>
    </lineage>
</organism>
<feature type="compositionally biased region" description="Polar residues" evidence="1">
    <location>
        <begin position="94"/>
        <end position="113"/>
    </location>
</feature>
<comment type="caution">
    <text evidence="2">The sequence shown here is derived from an EMBL/GenBank/DDBJ whole genome shotgun (WGS) entry which is preliminary data.</text>
</comment>
<feature type="region of interest" description="Disordered" evidence="1">
    <location>
        <begin position="441"/>
        <end position="462"/>
    </location>
</feature>
<feature type="compositionally biased region" description="Basic and acidic residues" evidence="1">
    <location>
        <begin position="35"/>
        <end position="44"/>
    </location>
</feature>